<protein>
    <recommendedName>
        <fullName evidence="9">Selenide, water dikinase</fullName>
        <ecNumber evidence="9">2.7.9.3</ecNumber>
    </recommendedName>
    <alternativeName>
        <fullName evidence="9">Selenium donor protein</fullName>
    </alternativeName>
    <alternativeName>
        <fullName evidence="9">Selenophosphate synthase</fullName>
    </alternativeName>
</protein>
<gene>
    <name evidence="9 12" type="primary">selD</name>
    <name evidence="12" type="ORF">IAA67_04075</name>
</gene>
<dbReference type="GO" id="GO:0000287">
    <property type="term" value="F:magnesium ion binding"/>
    <property type="evidence" value="ECO:0007669"/>
    <property type="project" value="UniProtKB-UniRule"/>
</dbReference>
<dbReference type="HAMAP" id="MF_00625">
    <property type="entry name" value="SelD"/>
    <property type="match status" value="1"/>
</dbReference>
<comment type="caution">
    <text evidence="12">The sequence shown here is derived from an EMBL/GenBank/DDBJ whole genome shotgun (WGS) entry which is preliminary data.</text>
</comment>
<comment type="similarity">
    <text evidence="1 9">Belongs to the selenophosphate synthase 1 family. Class I subfamily.</text>
</comment>
<keyword evidence="7 9" id="KW-0460">Magnesium</keyword>
<dbReference type="InterPro" id="IPR023061">
    <property type="entry name" value="SelD_I"/>
</dbReference>
<keyword evidence="3 9" id="KW-0479">Metal-binding</keyword>
<dbReference type="PANTHER" id="PTHR10256">
    <property type="entry name" value="SELENIDE, WATER DIKINASE"/>
    <property type="match status" value="1"/>
</dbReference>
<evidence type="ECO:0000313" key="12">
    <source>
        <dbReference type="EMBL" id="HIQ69491.1"/>
    </source>
</evidence>
<feature type="binding site" evidence="9">
    <location>
        <position position="87"/>
    </location>
    <ligand>
        <name>Mg(2+)</name>
        <dbReference type="ChEBI" id="CHEBI:18420"/>
    </ligand>
</feature>
<evidence type="ECO:0000259" key="11">
    <source>
        <dbReference type="Pfam" id="PF02769"/>
    </source>
</evidence>
<sequence>MSETTLFCKGGGCTAKLGAGILSRVLSQIPRGENDPDLLVGYDSRDDAAVYRLTDDIAFVQTLDFFPPMVEDPYLFGQIAATNALSDIYAMGGEVKTALNIVCFPEKMDLNILGEIMRGGGEKVLEAGGVLAGGHSIADSDVKYGLSVTGVVNPKEIYRNDTPRAGDALILTKRLGVGILCTASRVGEASQEALAAAYDSMTTLNKYAAQCLRRYPVHACTDVTGFSFLGHLHEMLNGKFSAVIEAGRVPVFEEALHHADEFLLTAAAQRNRNYVGDRVRFDGVPFAMEEVLFDPQTAGGLLAAVPAAVAEELERALRAIGAPAAIVGHVVEQTEPEILVVP</sequence>
<dbReference type="GO" id="GO:0005737">
    <property type="term" value="C:cytoplasm"/>
    <property type="evidence" value="ECO:0007669"/>
    <property type="project" value="TreeGrafter"/>
</dbReference>
<dbReference type="CDD" id="cd02195">
    <property type="entry name" value="SelD"/>
    <property type="match status" value="1"/>
</dbReference>
<feature type="site" description="Important for catalytic activity" evidence="9">
    <location>
        <position position="16"/>
    </location>
</feature>
<dbReference type="SUPFAM" id="SSF55326">
    <property type="entry name" value="PurM N-terminal domain-like"/>
    <property type="match status" value="1"/>
</dbReference>
<evidence type="ECO:0000313" key="13">
    <source>
        <dbReference type="Proteomes" id="UP000886874"/>
    </source>
</evidence>
<dbReference type="SUPFAM" id="SSF56042">
    <property type="entry name" value="PurM C-terminal domain-like"/>
    <property type="match status" value="1"/>
</dbReference>
<dbReference type="InterPro" id="IPR036676">
    <property type="entry name" value="PurM-like_C_sf"/>
</dbReference>
<evidence type="ECO:0000256" key="9">
    <source>
        <dbReference type="HAMAP-Rule" id="MF_00625"/>
    </source>
</evidence>
<dbReference type="GO" id="GO:0004756">
    <property type="term" value="F:selenide, water dikinase activity"/>
    <property type="evidence" value="ECO:0007669"/>
    <property type="project" value="UniProtKB-UniRule"/>
</dbReference>
<dbReference type="AlphaFoldDB" id="A0A9D0Z5A2"/>
<dbReference type="NCBIfam" id="TIGR00476">
    <property type="entry name" value="selD"/>
    <property type="match status" value="1"/>
</dbReference>
<keyword evidence="4 9" id="KW-0547">Nucleotide-binding</keyword>
<dbReference type="Pfam" id="PF02769">
    <property type="entry name" value="AIRS_C"/>
    <property type="match status" value="1"/>
</dbReference>
<feature type="binding site" evidence="9">
    <location>
        <position position="222"/>
    </location>
    <ligand>
        <name>Mg(2+)</name>
        <dbReference type="ChEBI" id="CHEBI:18420"/>
    </ligand>
</feature>
<evidence type="ECO:0000256" key="3">
    <source>
        <dbReference type="ARBA" id="ARBA00022723"/>
    </source>
</evidence>
<dbReference type="FunFam" id="3.30.1330.10:FF:000003">
    <property type="entry name" value="Selenide, water dikinase"/>
    <property type="match status" value="1"/>
</dbReference>
<dbReference type="Gene3D" id="3.30.1330.10">
    <property type="entry name" value="PurM-like, N-terminal domain"/>
    <property type="match status" value="1"/>
</dbReference>
<evidence type="ECO:0000256" key="7">
    <source>
        <dbReference type="ARBA" id="ARBA00022842"/>
    </source>
</evidence>
<dbReference type="Pfam" id="PF00586">
    <property type="entry name" value="AIRS"/>
    <property type="match status" value="1"/>
</dbReference>
<feature type="binding site" description="in other chain" evidence="9">
    <location>
        <position position="87"/>
    </location>
    <ligand>
        <name>ATP</name>
        <dbReference type="ChEBI" id="CHEBI:30616"/>
        <note>ligand shared between dimeric partners</note>
    </ligand>
</feature>
<keyword evidence="2 9" id="KW-0808">Transferase</keyword>
<proteinExistence type="inferred from homology"/>
<evidence type="ECO:0000256" key="4">
    <source>
        <dbReference type="ARBA" id="ARBA00022741"/>
    </source>
</evidence>
<dbReference type="InterPro" id="IPR010918">
    <property type="entry name" value="PurM-like_C_dom"/>
</dbReference>
<reference evidence="12" key="2">
    <citation type="journal article" date="2021" name="PeerJ">
        <title>Extensive microbial diversity within the chicken gut microbiome revealed by metagenomics and culture.</title>
        <authorList>
            <person name="Gilroy R."/>
            <person name="Ravi A."/>
            <person name="Getino M."/>
            <person name="Pursley I."/>
            <person name="Horton D.L."/>
            <person name="Alikhan N.F."/>
            <person name="Baker D."/>
            <person name="Gharbi K."/>
            <person name="Hall N."/>
            <person name="Watson M."/>
            <person name="Adriaenssens E.M."/>
            <person name="Foster-Nyarko E."/>
            <person name="Jarju S."/>
            <person name="Secka A."/>
            <person name="Antonio M."/>
            <person name="Oren A."/>
            <person name="Chaudhuri R.R."/>
            <person name="La Ragione R."/>
            <person name="Hildebrand F."/>
            <person name="Pallen M.J."/>
        </authorList>
    </citation>
    <scope>NUCLEOTIDE SEQUENCE</scope>
    <source>
        <strain evidence="12">ChiSjej2B20-13462</strain>
    </source>
</reference>
<evidence type="ECO:0000259" key="10">
    <source>
        <dbReference type="Pfam" id="PF00586"/>
    </source>
</evidence>
<comment type="function">
    <text evidence="9">Synthesizes selenophosphate from selenide and ATP.</text>
</comment>
<keyword evidence="8 9" id="KW-0711">Selenium</keyword>
<feature type="active site" evidence="9">
    <location>
        <position position="13"/>
    </location>
</feature>
<feature type="binding site" description="in other chain" evidence="9">
    <location>
        <position position="16"/>
    </location>
    <ligand>
        <name>ATP</name>
        <dbReference type="ChEBI" id="CHEBI:30616"/>
        <note>ligand shared between dimeric partners</note>
    </ligand>
</feature>
<dbReference type="PIRSF" id="PIRSF036407">
    <property type="entry name" value="Selenphspht_syn"/>
    <property type="match status" value="1"/>
</dbReference>
<feature type="domain" description="PurM-like N-terminal" evidence="10">
    <location>
        <begin position="46"/>
        <end position="152"/>
    </location>
</feature>
<dbReference type="EMBL" id="DVFN01000062">
    <property type="protein sequence ID" value="HIQ69491.1"/>
    <property type="molecule type" value="Genomic_DNA"/>
</dbReference>
<feature type="binding site" description="in other chain" evidence="9">
    <location>
        <begin position="44"/>
        <end position="46"/>
    </location>
    <ligand>
        <name>ATP</name>
        <dbReference type="ChEBI" id="CHEBI:30616"/>
        <note>ligand shared between dimeric partners</note>
    </ligand>
</feature>
<accession>A0A9D0Z5A2</accession>
<keyword evidence="6 9" id="KW-0067">ATP-binding</keyword>
<dbReference type="GO" id="GO:0005524">
    <property type="term" value="F:ATP binding"/>
    <property type="evidence" value="ECO:0007669"/>
    <property type="project" value="UniProtKB-UniRule"/>
</dbReference>
<organism evidence="12 13">
    <name type="scientific">Candidatus Avoscillospira stercorigallinarum</name>
    <dbReference type="NCBI Taxonomy" id="2840708"/>
    <lineage>
        <taxon>Bacteria</taxon>
        <taxon>Bacillati</taxon>
        <taxon>Bacillota</taxon>
        <taxon>Clostridia</taxon>
        <taxon>Eubacteriales</taxon>
        <taxon>Oscillospiraceae</taxon>
        <taxon>Oscillospiraceae incertae sedis</taxon>
        <taxon>Candidatus Avoscillospira</taxon>
    </lineage>
</organism>
<dbReference type="InterPro" id="IPR004536">
    <property type="entry name" value="SPS/SelD"/>
</dbReference>
<feature type="binding site" evidence="9">
    <location>
        <position position="47"/>
    </location>
    <ligand>
        <name>Mg(2+)</name>
        <dbReference type="ChEBI" id="CHEBI:18420"/>
    </ligand>
</feature>
<evidence type="ECO:0000256" key="6">
    <source>
        <dbReference type="ARBA" id="ARBA00022840"/>
    </source>
</evidence>
<evidence type="ECO:0000256" key="8">
    <source>
        <dbReference type="ARBA" id="ARBA00023266"/>
    </source>
</evidence>
<comment type="catalytic activity">
    <reaction evidence="9">
        <text>hydrogenselenide + ATP + H2O = selenophosphate + AMP + phosphate + 2 H(+)</text>
        <dbReference type="Rhea" id="RHEA:18737"/>
        <dbReference type="ChEBI" id="CHEBI:15377"/>
        <dbReference type="ChEBI" id="CHEBI:15378"/>
        <dbReference type="ChEBI" id="CHEBI:16144"/>
        <dbReference type="ChEBI" id="CHEBI:29317"/>
        <dbReference type="ChEBI" id="CHEBI:30616"/>
        <dbReference type="ChEBI" id="CHEBI:43474"/>
        <dbReference type="ChEBI" id="CHEBI:456215"/>
        <dbReference type="EC" id="2.7.9.3"/>
    </reaction>
</comment>
<dbReference type="Gene3D" id="3.90.650.10">
    <property type="entry name" value="PurM-like C-terminal domain"/>
    <property type="match status" value="1"/>
</dbReference>
<dbReference type="EC" id="2.7.9.3" evidence="9"/>
<feature type="binding site" description="in other chain" evidence="9">
    <location>
        <position position="64"/>
    </location>
    <ligand>
        <name>ATP</name>
        <dbReference type="ChEBI" id="CHEBI:30616"/>
        <note>ligand shared between dimeric partners</note>
    </ligand>
</feature>
<reference evidence="12" key="1">
    <citation type="submission" date="2020-10" db="EMBL/GenBank/DDBJ databases">
        <authorList>
            <person name="Gilroy R."/>
        </authorList>
    </citation>
    <scope>NUCLEOTIDE SEQUENCE</scope>
    <source>
        <strain evidence="12">ChiSjej2B20-13462</strain>
    </source>
</reference>
<comment type="cofactor">
    <cofactor evidence="9">
        <name>Mg(2+)</name>
        <dbReference type="ChEBI" id="CHEBI:18420"/>
    </cofactor>
    <text evidence="9">Binds 1 Mg(2+) ion per monomer.</text>
</comment>
<dbReference type="Proteomes" id="UP000886874">
    <property type="component" value="Unassembled WGS sequence"/>
</dbReference>
<dbReference type="InterPro" id="IPR016188">
    <property type="entry name" value="PurM-like_N"/>
</dbReference>
<evidence type="ECO:0000256" key="2">
    <source>
        <dbReference type="ARBA" id="ARBA00022679"/>
    </source>
</evidence>
<feature type="domain" description="PurM-like C-terminal" evidence="11">
    <location>
        <begin position="164"/>
        <end position="338"/>
    </location>
</feature>
<dbReference type="GO" id="GO:0016260">
    <property type="term" value="P:selenocysteine biosynthetic process"/>
    <property type="evidence" value="ECO:0007669"/>
    <property type="project" value="InterPro"/>
</dbReference>
<evidence type="ECO:0000256" key="5">
    <source>
        <dbReference type="ARBA" id="ARBA00022777"/>
    </source>
</evidence>
<dbReference type="NCBIfam" id="NF002098">
    <property type="entry name" value="PRK00943.1"/>
    <property type="match status" value="1"/>
</dbReference>
<keyword evidence="5 9" id="KW-0418">Kinase</keyword>
<name>A0A9D0Z5A2_9FIRM</name>
<dbReference type="InterPro" id="IPR036921">
    <property type="entry name" value="PurM-like_N_sf"/>
</dbReference>
<comment type="subunit">
    <text evidence="9">Homodimer.</text>
</comment>
<dbReference type="PANTHER" id="PTHR10256:SF0">
    <property type="entry name" value="INACTIVE SELENIDE, WATER DIKINASE-LIKE PROTEIN-RELATED"/>
    <property type="match status" value="1"/>
</dbReference>
<evidence type="ECO:0000256" key="1">
    <source>
        <dbReference type="ARBA" id="ARBA00008026"/>
    </source>
</evidence>
<feature type="binding site" evidence="9">
    <location>
        <begin position="134"/>
        <end position="136"/>
    </location>
    <ligand>
        <name>ATP</name>
        <dbReference type="ChEBI" id="CHEBI:30616"/>
        <note>ligand shared between dimeric partners</note>
    </ligand>
</feature>